<dbReference type="SUPFAM" id="SSF51695">
    <property type="entry name" value="PLC-like phosphodiesterases"/>
    <property type="match status" value="1"/>
</dbReference>
<dbReference type="PANTHER" id="PTHR43805:SF1">
    <property type="entry name" value="GP-PDE DOMAIN-CONTAINING PROTEIN"/>
    <property type="match status" value="1"/>
</dbReference>
<keyword evidence="2" id="KW-0378">Hydrolase</keyword>
<protein>
    <submittedName>
        <fullName evidence="2">Glycerophosphoryl diester phosphodiesterase</fullName>
        <ecNumber evidence="2">3.1.4.46</ecNumber>
    </submittedName>
</protein>
<dbReference type="Gene3D" id="3.20.20.190">
    <property type="entry name" value="Phosphatidylinositol (PI) phosphodiesterase"/>
    <property type="match status" value="1"/>
</dbReference>
<dbReference type="PROSITE" id="PS51704">
    <property type="entry name" value="GP_PDE"/>
    <property type="match status" value="1"/>
</dbReference>
<feature type="domain" description="GP-PDE" evidence="1">
    <location>
        <begin position="16"/>
        <end position="258"/>
    </location>
</feature>
<dbReference type="InterPro" id="IPR017946">
    <property type="entry name" value="PLC-like_Pdiesterase_TIM-brl"/>
</dbReference>
<evidence type="ECO:0000313" key="2">
    <source>
        <dbReference type="EMBL" id="OSY41573.1"/>
    </source>
</evidence>
<dbReference type="GO" id="GO:0008889">
    <property type="term" value="F:glycerophosphodiester phosphodiesterase activity"/>
    <property type="evidence" value="ECO:0007669"/>
    <property type="project" value="UniProtKB-EC"/>
</dbReference>
<dbReference type="PROSITE" id="PS50007">
    <property type="entry name" value="PIPLC_X_DOMAIN"/>
    <property type="match status" value="1"/>
</dbReference>
<dbReference type="Pfam" id="PF03009">
    <property type="entry name" value="GDPD"/>
    <property type="match status" value="1"/>
</dbReference>
<evidence type="ECO:0000259" key="1">
    <source>
        <dbReference type="PROSITE" id="PS51704"/>
    </source>
</evidence>
<dbReference type="RefSeq" id="WP_085912328.1">
    <property type="nucleotide sequence ID" value="NZ_AP018920.1"/>
</dbReference>
<keyword evidence="3" id="KW-1185">Reference proteome</keyword>
<sequence length="264" mass="28191">MTGPDDRHPYLAGPYPRAYAHRGWHLGELDGCENTLAAFVAAADHGLGYVELDVHASADGIPFVHHDPTLDRTTDATGRIDARPAAELDDVLVRGVSRAEPLPRLAGVLAALPGTRFTIELKSDAVVGPTLAALDEAGAWDRVCLGSFSDRRLAAARTAAGARLCTSMGQAAVTGLRARAYRVPERVLPPLSGTLAQVPPSFGPIPVASDRRFVEAAHASGREVHVWTVDEPAEMERLLDLGVDGLLSDRPDRLLEVLGRRAPR</sequence>
<gene>
    <name evidence="2" type="primary">ugpQ_1</name>
    <name evidence="2" type="ORF">BG845_02064</name>
</gene>
<dbReference type="STRING" id="2074.BG845_02064"/>
<dbReference type="EC" id="3.1.4.46" evidence="2"/>
<dbReference type="OrthoDB" id="5241788at2"/>
<accession>A0A1Y2N277</accession>
<comment type="caution">
    <text evidence="2">The sequence shown here is derived from an EMBL/GenBank/DDBJ whole genome shotgun (WGS) entry which is preliminary data.</text>
</comment>
<reference evidence="2 3" key="1">
    <citation type="submission" date="2016-09" db="EMBL/GenBank/DDBJ databases">
        <title>Pseudonocardia autotrophica DSM535, a candidate organism with high potential of specific P450 cytochromes.</title>
        <authorList>
            <person name="Grumaz C."/>
            <person name="Vainshtein Y."/>
            <person name="Kirstahler P."/>
            <person name="Sohn K."/>
        </authorList>
    </citation>
    <scope>NUCLEOTIDE SEQUENCE [LARGE SCALE GENOMIC DNA]</scope>
    <source>
        <strain evidence="2 3">DSM 535</strain>
    </source>
</reference>
<name>A0A1Y2N277_PSEAH</name>
<evidence type="ECO:0000313" key="3">
    <source>
        <dbReference type="Proteomes" id="UP000194360"/>
    </source>
</evidence>
<dbReference type="InterPro" id="IPR030395">
    <property type="entry name" value="GP_PDE_dom"/>
</dbReference>
<dbReference type="EMBL" id="MIGB01000008">
    <property type="protein sequence ID" value="OSY41573.1"/>
    <property type="molecule type" value="Genomic_DNA"/>
</dbReference>
<organism evidence="2 3">
    <name type="scientific">Pseudonocardia autotrophica</name>
    <name type="common">Amycolata autotrophica</name>
    <name type="synonym">Nocardia autotrophica</name>
    <dbReference type="NCBI Taxonomy" id="2074"/>
    <lineage>
        <taxon>Bacteria</taxon>
        <taxon>Bacillati</taxon>
        <taxon>Actinomycetota</taxon>
        <taxon>Actinomycetes</taxon>
        <taxon>Pseudonocardiales</taxon>
        <taxon>Pseudonocardiaceae</taxon>
        <taxon>Pseudonocardia</taxon>
    </lineage>
</organism>
<dbReference type="GO" id="GO:0006629">
    <property type="term" value="P:lipid metabolic process"/>
    <property type="evidence" value="ECO:0007669"/>
    <property type="project" value="InterPro"/>
</dbReference>
<proteinExistence type="predicted"/>
<dbReference type="Proteomes" id="UP000194360">
    <property type="component" value="Unassembled WGS sequence"/>
</dbReference>
<dbReference type="AlphaFoldDB" id="A0A1Y2N277"/>
<dbReference type="PANTHER" id="PTHR43805">
    <property type="entry name" value="GLYCEROPHOSPHORYL DIESTER PHOSPHODIESTERASE"/>
    <property type="match status" value="1"/>
</dbReference>